<accession>L7EG72</accession>
<gene>
    <name evidence="2" type="ORF">O53_1885</name>
</gene>
<keyword evidence="1" id="KW-1133">Transmembrane helix</keyword>
<evidence type="ECO:0000313" key="3">
    <source>
        <dbReference type="Proteomes" id="UP000010932"/>
    </source>
</evidence>
<proteinExistence type="predicted"/>
<sequence>MDREGAWGIFYSVSSEEPNVLDKLNYKQSNVIDNLIYLILFLALKYMIAMIV</sequence>
<keyword evidence="1" id="KW-0812">Transmembrane</keyword>
<protein>
    <submittedName>
        <fullName evidence="2">Uncharacterized protein</fullName>
    </submittedName>
</protein>
<dbReference type="AlphaFoldDB" id="L7EG72"/>
<evidence type="ECO:0000313" key="2">
    <source>
        <dbReference type="EMBL" id="ELP57272.1"/>
    </source>
</evidence>
<dbReference type="Proteomes" id="UP000010932">
    <property type="component" value="Unassembled WGS sequence"/>
</dbReference>
<organism evidence="2 3">
    <name type="scientific">Microcystis aeruginosa TAIHU98</name>
    <dbReference type="NCBI Taxonomy" id="1134457"/>
    <lineage>
        <taxon>Bacteria</taxon>
        <taxon>Bacillati</taxon>
        <taxon>Cyanobacteriota</taxon>
        <taxon>Cyanophyceae</taxon>
        <taxon>Oscillatoriophycideae</taxon>
        <taxon>Chroococcales</taxon>
        <taxon>Microcystaceae</taxon>
        <taxon>Microcystis</taxon>
    </lineage>
</organism>
<evidence type="ECO:0000256" key="1">
    <source>
        <dbReference type="SAM" id="Phobius"/>
    </source>
</evidence>
<name>L7EG72_MICAE</name>
<keyword evidence="1" id="KW-0472">Membrane</keyword>
<reference evidence="2 3" key="1">
    <citation type="journal article" date="2013" name="Genome Announc.">
        <title>Whole-Genome Sequence of Microcystis aeruginosa TAIHU98, a Nontoxic Bloom-Forming Strain Isolated from Taihu Lake, China.</title>
        <authorList>
            <person name="Yang C."/>
            <person name="Zhang W."/>
            <person name="Ren M."/>
            <person name="Song L."/>
            <person name="Li T."/>
            <person name="Zhao J."/>
        </authorList>
    </citation>
    <scope>NUCLEOTIDE SEQUENCE [LARGE SCALE GENOMIC DNA]</scope>
    <source>
        <strain evidence="2 3">TAIHU98</strain>
    </source>
</reference>
<feature type="transmembrane region" description="Helical" evidence="1">
    <location>
        <begin position="34"/>
        <end position="51"/>
    </location>
</feature>
<dbReference type="PATRIC" id="fig|1134457.3.peg.151"/>
<comment type="caution">
    <text evidence="2">The sequence shown here is derived from an EMBL/GenBank/DDBJ whole genome shotgun (WGS) entry which is preliminary data.</text>
</comment>
<dbReference type="EMBL" id="ANKQ01000001">
    <property type="protein sequence ID" value="ELP57272.1"/>
    <property type="molecule type" value="Genomic_DNA"/>
</dbReference>